<dbReference type="Gene3D" id="3.40.140.80">
    <property type="match status" value="1"/>
</dbReference>
<dbReference type="AlphaFoldDB" id="A0A0H2MH26"/>
<evidence type="ECO:0000259" key="2">
    <source>
        <dbReference type="Pfam" id="PF17930"/>
    </source>
</evidence>
<dbReference type="PANTHER" id="PTHR39962">
    <property type="entry name" value="BLL4848 PROTEIN"/>
    <property type="match status" value="1"/>
</dbReference>
<comment type="caution">
    <text evidence="3">The sequence shown here is derived from an EMBL/GenBank/DDBJ whole genome shotgun (WGS) entry which is preliminary data.</text>
</comment>
<reference evidence="3 4" key="1">
    <citation type="submission" date="2015-03" db="EMBL/GenBank/DDBJ databases">
        <title>Genome Sequence of Kiloniella spongiae MEBiC09566, isolated from a marine sponge.</title>
        <authorList>
            <person name="Shao Z."/>
            <person name="Wang L."/>
            <person name="Li X."/>
        </authorList>
    </citation>
    <scope>NUCLEOTIDE SEQUENCE [LARGE SCALE GENOMIC DNA]</scope>
    <source>
        <strain evidence="3 4">MEBiC09566</strain>
    </source>
</reference>
<dbReference type="Proteomes" id="UP000035444">
    <property type="component" value="Unassembled WGS sequence"/>
</dbReference>
<dbReference type="Pfam" id="PF06230">
    <property type="entry name" value="LpxI_C"/>
    <property type="match status" value="1"/>
</dbReference>
<evidence type="ECO:0000313" key="4">
    <source>
        <dbReference type="Proteomes" id="UP000035444"/>
    </source>
</evidence>
<gene>
    <name evidence="3" type="ORF">WH96_07565</name>
</gene>
<organism evidence="3 4">
    <name type="scientific">Kiloniella spongiae</name>
    <dbReference type="NCBI Taxonomy" id="1489064"/>
    <lineage>
        <taxon>Bacteria</taxon>
        <taxon>Pseudomonadati</taxon>
        <taxon>Pseudomonadota</taxon>
        <taxon>Alphaproteobacteria</taxon>
        <taxon>Rhodospirillales</taxon>
        <taxon>Kiloniellaceae</taxon>
        <taxon>Kiloniella</taxon>
    </lineage>
</organism>
<sequence>MSCKLGILAGGGELPRRLIKLCQDTGQDFFVIAFKGQTDNQTVIGVDHLWSRLGAAGEIISKLKEKHVTDLVMIGPVKRPSMSELRPDWRALQFFAKIGAKSLGDDGLLKSVVSALESEGFNLLGVDDILHDLLATKEIYGKISPDEQALADIKRGVEVGRMMGLVDVGQSVVVQQGLVLGVEAIEGTDALIDRCADLKRDAAGGVLVKLKKPQQERRADLPTIGIETVKRAIKAGLRGIAIEAGGALVVDRDAVVALANEAGLFLIGIEPADYD</sequence>
<feature type="domain" description="LpxI N-terminal" evidence="2">
    <location>
        <begin position="4"/>
        <end position="133"/>
    </location>
</feature>
<dbReference type="PATRIC" id="fig|1489064.4.peg.2764"/>
<dbReference type="OrthoDB" id="9789836at2"/>
<accession>A0A0H2MH26</accession>
<name>A0A0H2MH26_9PROT</name>
<keyword evidence="4" id="KW-1185">Reference proteome</keyword>
<evidence type="ECO:0000259" key="1">
    <source>
        <dbReference type="Pfam" id="PF06230"/>
    </source>
</evidence>
<dbReference type="EMBL" id="LAQL01000004">
    <property type="protein sequence ID" value="KLN61466.1"/>
    <property type="molecule type" value="Genomic_DNA"/>
</dbReference>
<dbReference type="Pfam" id="PF17930">
    <property type="entry name" value="LpxI_N"/>
    <property type="match status" value="1"/>
</dbReference>
<dbReference type="Gene3D" id="3.40.50.20">
    <property type="match status" value="1"/>
</dbReference>
<evidence type="ECO:0000313" key="3">
    <source>
        <dbReference type="EMBL" id="KLN61466.1"/>
    </source>
</evidence>
<dbReference type="STRING" id="1489064.WH96_07565"/>
<dbReference type="InterPro" id="IPR053174">
    <property type="entry name" value="LpxI"/>
</dbReference>
<feature type="domain" description="LpxI C-terminal" evidence="1">
    <location>
        <begin position="139"/>
        <end position="267"/>
    </location>
</feature>
<dbReference type="PANTHER" id="PTHR39962:SF1">
    <property type="entry name" value="LPXI FAMILY PROTEIN"/>
    <property type="match status" value="1"/>
</dbReference>
<dbReference type="InterPro" id="IPR010415">
    <property type="entry name" value="LpxI_C"/>
</dbReference>
<proteinExistence type="predicted"/>
<dbReference type="InterPro" id="IPR041255">
    <property type="entry name" value="LpxI_N"/>
</dbReference>
<dbReference type="RefSeq" id="WP_047763547.1">
    <property type="nucleotide sequence ID" value="NZ_LAQL01000004.1"/>
</dbReference>
<dbReference type="InterPro" id="IPR043167">
    <property type="entry name" value="LpxI_C_sf"/>
</dbReference>
<protein>
    <submittedName>
        <fullName evidence="3">UDP-2,3-diacylglucosamine pyrophosphatase</fullName>
    </submittedName>
</protein>